<evidence type="ECO:0000313" key="2">
    <source>
        <dbReference type="Proteomes" id="UP000031443"/>
    </source>
</evidence>
<dbReference type="AlphaFoldDB" id="M7BMV3"/>
<evidence type="ECO:0000313" key="1">
    <source>
        <dbReference type="EMBL" id="EMP33323.1"/>
    </source>
</evidence>
<name>M7BMV3_CHEMY</name>
<organism evidence="1 2">
    <name type="scientific">Chelonia mydas</name>
    <name type="common">Green sea-turtle</name>
    <name type="synonym">Chelonia agassizi</name>
    <dbReference type="NCBI Taxonomy" id="8469"/>
    <lineage>
        <taxon>Eukaryota</taxon>
        <taxon>Metazoa</taxon>
        <taxon>Chordata</taxon>
        <taxon>Craniata</taxon>
        <taxon>Vertebrata</taxon>
        <taxon>Euteleostomi</taxon>
        <taxon>Archelosauria</taxon>
        <taxon>Testudinata</taxon>
        <taxon>Testudines</taxon>
        <taxon>Cryptodira</taxon>
        <taxon>Durocryptodira</taxon>
        <taxon>Americhelydia</taxon>
        <taxon>Chelonioidea</taxon>
        <taxon>Cheloniidae</taxon>
        <taxon>Chelonia</taxon>
    </lineage>
</organism>
<accession>M7BMV3</accession>
<dbReference type="Proteomes" id="UP000031443">
    <property type="component" value="Unassembled WGS sequence"/>
</dbReference>
<reference evidence="2" key="1">
    <citation type="journal article" date="2013" name="Nat. Genet.">
        <title>The draft genomes of soft-shell turtle and green sea turtle yield insights into the development and evolution of the turtle-specific body plan.</title>
        <authorList>
            <person name="Wang Z."/>
            <person name="Pascual-Anaya J."/>
            <person name="Zadissa A."/>
            <person name="Li W."/>
            <person name="Niimura Y."/>
            <person name="Huang Z."/>
            <person name="Li C."/>
            <person name="White S."/>
            <person name="Xiong Z."/>
            <person name="Fang D."/>
            <person name="Wang B."/>
            <person name="Ming Y."/>
            <person name="Chen Y."/>
            <person name="Zheng Y."/>
            <person name="Kuraku S."/>
            <person name="Pignatelli M."/>
            <person name="Herrero J."/>
            <person name="Beal K."/>
            <person name="Nozawa M."/>
            <person name="Li Q."/>
            <person name="Wang J."/>
            <person name="Zhang H."/>
            <person name="Yu L."/>
            <person name="Shigenobu S."/>
            <person name="Wang J."/>
            <person name="Liu J."/>
            <person name="Flicek P."/>
            <person name="Searle S."/>
            <person name="Wang J."/>
            <person name="Kuratani S."/>
            <person name="Yin Y."/>
            <person name="Aken B."/>
            <person name="Zhang G."/>
            <person name="Irie N."/>
        </authorList>
    </citation>
    <scope>NUCLEOTIDE SEQUENCE [LARGE SCALE GENOMIC DNA]</scope>
</reference>
<gene>
    <name evidence="1" type="ORF">UY3_09553</name>
</gene>
<keyword evidence="2" id="KW-1185">Reference proteome</keyword>
<proteinExistence type="predicted"/>
<dbReference type="EMBL" id="KB536464">
    <property type="protein sequence ID" value="EMP33323.1"/>
    <property type="molecule type" value="Genomic_DNA"/>
</dbReference>
<sequence length="200" mass="21522">MAAVQMVPILGQRASRPIKKASAEKLLQFLLLSTRGRCGTRTEQLLLASHSYDRKEKEPAFFRAPVRPGISSGQQVCPLAVLALPSSSLPADPPQFQSHCLCLAAQPSSHVTIRVPPSGGLLPQQSSYSSQWLGNPQPGSFFSSEWRVQLPVAAETYWLLLPAVLIGWERRTAATERCGGAVPVDGQCQPNVSQPASGLP</sequence>
<protein>
    <submittedName>
        <fullName evidence="1">Uncharacterized protein</fullName>
    </submittedName>
</protein>